<dbReference type="SMART" id="SM00530">
    <property type="entry name" value="HTH_XRE"/>
    <property type="match status" value="1"/>
</dbReference>
<feature type="domain" description="HTH cro/C1-type" evidence="1">
    <location>
        <begin position="13"/>
        <end position="67"/>
    </location>
</feature>
<dbReference type="EMBL" id="JAOTGY010000007">
    <property type="protein sequence ID" value="MDB6258036.1"/>
    <property type="molecule type" value="Genomic_DNA"/>
</dbReference>
<dbReference type="Proteomes" id="UP001141981">
    <property type="component" value="Unassembled WGS sequence"/>
</dbReference>
<dbReference type="Pfam" id="PF01381">
    <property type="entry name" value="HTH_3"/>
    <property type="match status" value="1"/>
</dbReference>
<dbReference type="PROSITE" id="PS50943">
    <property type="entry name" value="HTH_CROC1"/>
    <property type="match status" value="1"/>
</dbReference>
<accession>A0A9X3W4B3</accession>
<dbReference type="RefSeq" id="WP_271880794.1">
    <property type="nucleotide sequence ID" value="NZ_JAOTGY010000007.1"/>
</dbReference>
<evidence type="ECO:0000313" key="2">
    <source>
        <dbReference type="EMBL" id="MDB6258036.1"/>
    </source>
</evidence>
<gene>
    <name evidence="2" type="ORF">ODU72_04995</name>
</gene>
<dbReference type="InterPro" id="IPR010982">
    <property type="entry name" value="Lambda_DNA-bd_dom_sf"/>
</dbReference>
<evidence type="ECO:0000259" key="1">
    <source>
        <dbReference type="PROSITE" id="PS50943"/>
    </source>
</evidence>
<dbReference type="CDD" id="cd00093">
    <property type="entry name" value="HTH_XRE"/>
    <property type="match status" value="1"/>
</dbReference>
<dbReference type="InterPro" id="IPR001387">
    <property type="entry name" value="Cro/C1-type_HTH"/>
</dbReference>
<name>A0A9X3W4B3_LACAM</name>
<comment type="caution">
    <text evidence="2">The sequence shown here is derived from an EMBL/GenBank/DDBJ whole genome shotgun (WGS) entry which is preliminary data.</text>
</comment>
<proteinExistence type="predicted"/>
<protein>
    <submittedName>
        <fullName evidence="2">Helix-turn-helix domain-containing protein</fullName>
    </submittedName>
</protein>
<dbReference type="SUPFAM" id="SSF47413">
    <property type="entry name" value="lambda repressor-like DNA-binding domains"/>
    <property type="match status" value="1"/>
</dbReference>
<dbReference type="Gene3D" id="1.10.260.40">
    <property type="entry name" value="lambda repressor-like DNA-binding domains"/>
    <property type="match status" value="1"/>
</dbReference>
<sequence>MVQVTEPNAGEILKAYLKSHGISQAFVARKMGISPQTFNAYVNGLYKFDADFAFSVATALDISPKIFLKKDYRKSVD</sequence>
<reference evidence="2" key="2">
    <citation type="submission" date="2022-10" db="EMBL/GenBank/DDBJ databases">
        <authorList>
            <person name="Kostovova I."/>
            <person name="Moravkova M."/>
            <person name="Pechar R."/>
        </authorList>
    </citation>
    <scope>NUCLEOTIDE SEQUENCE</scope>
    <source>
        <strain evidence="2">M490A</strain>
    </source>
</reference>
<organism evidence="2 3">
    <name type="scientific">Lactobacillus amylovorus</name>
    <dbReference type="NCBI Taxonomy" id="1604"/>
    <lineage>
        <taxon>Bacteria</taxon>
        <taxon>Bacillati</taxon>
        <taxon>Bacillota</taxon>
        <taxon>Bacilli</taxon>
        <taxon>Lactobacillales</taxon>
        <taxon>Lactobacillaceae</taxon>
        <taxon>Lactobacillus</taxon>
    </lineage>
</organism>
<dbReference type="AlphaFoldDB" id="A0A9X3W4B3"/>
<reference evidence="2" key="1">
    <citation type="journal article" date="2022" name="Microorganisms">
        <title>Antibiotic Susceptibility, Resistance Gene Determinants and Corresponding Genomic Regions in Lactobacillus amylovorus Isolates Derived from Wild Boars and Domestic Pigs.</title>
        <authorList>
            <person name="Moravkova M."/>
            <person name="Kostovova I."/>
            <person name="Kavanova K."/>
            <person name="Pechar R."/>
            <person name="Stanek S."/>
            <person name="Brychta A."/>
            <person name="Zeman M."/>
            <person name="Kubasova T."/>
        </authorList>
    </citation>
    <scope>NUCLEOTIDE SEQUENCE</scope>
    <source>
        <strain evidence="2">M490A</strain>
    </source>
</reference>
<evidence type="ECO:0000313" key="3">
    <source>
        <dbReference type="Proteomes" id="UP001141981"/>
    </source>
</evidence>
<dbReference type="GO" id="GO:0003677">
    <property type="term" value="F:DNA binding"/>
    <property type="evidence" value="ECO:0007669"/>
    <property type="project" value="InterPro"/>
</dbReference>